<reference evidence="2" key="2">
    <citation type="submission" date="2025-08" db="UniProtKB">
        <authorList>
            <consortium name="Ensembl"/>
        </authorList>
    </citation>
    <scope>IDENTIFICATION</scope>
</reference>
<dbReference type="GeneTree" id="ENSGT00960000191166"/>
<protein>
    <submittedName>
        <fullName evidence="2">Uncharacterized protein</fullName>
    </submittedName>
</protein>
<proteinExistence type="predicted"/>
<reference evidence="2" key="3">
    <citation type="submission" date="2025-09" db="UniProtKB">
        <authorList>
            <consortium name="Ensembl"/>
        </authorList>
    </citation>
    <scope>IDENTIFICATION</scope>
</reference>
<evidence type="ECO:0000313" key="3">
    <source>
        <dbReference type="Proteomes" id="UP000694390"/>
    </source>
</evidence>
<dbReference type="Proteomes" id="UP000694390">
    <property type="component" value="Chromosome 15"/>
</dbReference>
<sequence length="51" mass="5899">MLPSLQESVAGDERELESSEEGGGPAEERRSERFSNSYYCLYGYRCYRGKR</sequence>
<reference evidence="2" key="1">
    <citation type="submission" date="2019-06" db="EMBL/GenBank/DDBJ databases">
        <title>G10K-VGP Goodes thornscrub tortoise genome, primary haplotype.</title>
        <authorList>
            <person name="Murphy B."/>
            <person name="Edwards T."/>
            <person name="Rhie A."/>
            <person name="Koren S."/>
            <person name="Phillippy A."/>
            <person name="Fedrigo O."/>
            <person name="Haase B."/>
            <person name="Mountcastle J."/>
            <person name="Lewin H."/>
            <person name="Damas J."/>
            <person name="Howe K."/>
            <person name="Formenti G."/>
            <person name="Myers G."/>
            <person name="Durbin R."/>
            <person name="Jarvis E.D."/>
        </authorList>
    </citation>
    <scope>NUCLEOTIDE SEQUENCE [LARGE SCALE GENOMIC DNA]</scope>
</reference>
<dbReference type="AlphaFoldDB" id="A0A8C4WQN2"/>
<evidence type="ECO:0000313" key="2">
    <source>
        <dbReference type="Ensembl" id="ENSGEVP00005019603.1"/>
    </source>
</evidence>
<dbReference type="Ensembl" id="ENSGEVT00005020592.1">
    <property type="protein sequence ID" value="ENSGEVP00005019603.1"/>
    <property type="gene ID" value="ENSGEVG00005013918.1"/>
</dbReference>
<accession>A0A8C4WQN2</accession>
<keyword evidence="3" id="KW-1185">Reference proteome</keyword>
<feature type="region of interest" description="Disordered" evidence="1">
    <location>
        <begin position="1"/>
        <end position="31"/>
    </location>
</feature>
<evidence type="ECO:0000256" key="1">
    <source>
        <dbReference type="SAM" id="MobiDB-lite"/>
    </source>
</evidence>
<name>A0A8C4WQN2_9SAUR</name>
<organism evidence="2 3">
    <name type="scientific">Gopherus evgoodei</name>
    <name type="common">Goodes thornscrub tortoise</name>
    <dbReference type="NCBI Taxonomy" id="1825980"/>
    <lineage>
        <taxon>Eukaryota</taxon>
        <taxon>Metazoa</taxon>
        <taxon>Chordata</taxon>
        <taxon>Craniata</taxon>
        <taxon>Vertebrata</taxon>
        <taxon>Euteleostomi</taxon>
        <taxon>Archelosauria</taxon>
        <taxon>Testudinata</taxon>
        <taxon>Testudines</taxon>
        <taxon>Cryptodira</taxon>
        <taxon>Durocryptodira</taxon>
        <taxon>Testudinoidea</taxon>
        <taxon>Testudinidae</taxon>
        <taxon>Gopherus</taxon>
    </lineage>
</organism>